<dbReference type="InterPro" id="IPR009060">
    <property type="entry name" value="UBA-like_sf"/>
</dbReference>
<sequence length="884" mass="93742">MMSSLGGDKARGPREKPLPAVTHTSQPQKQIQATAEQIRLAQMIYDKNDADFEDKVNQLIEVTGKNQDECMVALHDCNEDVSRAINFLLESTSDMTSWETVGKKKPLVKEGPSESKENKENREKKGEREASKGRPAANRKGKGASRSRQARLEENGVEVTPVDKGSDRGRRVKGGRVAWRNTLEDWAAEDWSEDLSETKVFTSSCAPAPENHITPGQSLDLASLLQKPVVGGREPPSSSSSQSLVFTNSHHHQPPQHQQQLPPTRNATGSTSYFDDYSPCLCQSSFVGTGFGDLGQAKRPQPSAGAQILEQLKGPGLGQLPSSQAAPPATPVPPLSSSSWDMKGPESNTTSLSSQFSEFGLQPEPSLVLSQLVQRHTGPSLPLARQQSPLSQQQAPPASASPAPQHTSQKRRIPPTSKIPSTAVEMPGSADVPGLNLQFGALDFGSESALPEFGVVDNCVSTVSRESTPAPAPPAPGPGTQSQTSLYSKPLSFNDAVQILKFRRDGKSPTPDLPELFTHISIRYITTVVVFVVLTGKAPPNLSQGVPPLLPNQYIMGPGGLLPAYPIYGYEDLHMLQSRLPMDYYGITFPGPTATLSGRDGNLANNPYSGEVTKFGRNDSTSPAPPTSLAAPQPPQGQSQGQNQHHNSQQAFLPPGYSYTGLPYYPGVPGAVPNAAAFQYGPTMFVPPGGPGPASAKQHSMGLGLGNPTASPFQQQTQQQPSGYGQHTFSSGYEELTAGPAGVDYSKGYNSSSQAQAKSAATGPGKGVSVTSSNSGVPDISGSVYNKTQSFDKQGFHTGTPPPFSLPSALGGPGPLNPGAAPGGYAPAPFLHILPHQQPHSQLLHHHLAQDGQGGPSQRGQSSSLQQKSQVNKSSYGSSPYWAN</sequence>
<proteinExistence type="predicted"/>
<feature type="compositionally biased region" description="Polar residues" evidence="9">
    <location>
        <begin position="783"/>
        <end position="792"/>
    </location>
</feature>
<feature type="domain" description="UBA" evidence="10">
    <location>
        <begin position="52"/>
        <end position="90"/>
    </location>
</feature>
<evidence type="ECO:0000256" key="9">
    <source>
        <dbReference type="SAM" id="MobiDB-lite"/>
    </source>
</evidence>
<evidence type="ECO:0000256" key="1">
    <source>
        <dbReference type="ARBA" id="ARBA00004123"/>
    </source>
</evidence>
<name>A0AAQ6IIQ7_ANATE</name>
<dbReference type="GeneTree" id="ENSGT00390000003453"/>
<dbReference type="GO" id="GO:0005694">
    <property type="term" value="C:chromosome"/>
    <property type="evidence" value="ECO:0007669"/>
    <property type="project" value="UniProtKB-SubCell"/>
</dbReference>
<feature type="compositionally biased region" description="Low complexity" evidence="9">
    <location>
        <begin position="858"/>
        <end position="875"/>
    </location>
</feature>
<keyword evidence="6" id="KW-0963">Cytoplasm</keyword>
<evidence type="ECO:0000256" key="5">
    <source>
        <dbReference type="ARBA" id="ARBA00022481"/>
    </source>
</evidence>
<keyword evidence="7" id="KW-0597">Phosphoprotein</keyword>
<keyword evidence="4" id="KW-0158">Chromosome</keyword>
<dbReference type="PANTHER" id="PTHR16308:SF19">
    <property type="entry name" value="UBIQUITIN-ASSOCIATED PROTEIN 2"/>
    <property type="match status" value="1"/>
</dbReference>
<feature type="region of interest" description="Disordered" evidence="9">
    <location>
        <begin position="756"/>
        <end position="823"/>
    </location>
</feature>
<evidence type="ECO:0000256" key="8">
    <source>
        <dbReference type="ARBA" id="ARBA00023242"/>
    </source>
</evidence>
<feature type="compositionally biased region" description="Low complexity" evidence="9">
    <location>
        <begin position="381"/>
        <end position="405"/>
    </location>
</feature>
<organism evidence="11 12">
    <name type="scientific">Anabas testudineus</name>
    <name type="common">Climbing perch</name>
    <name type="synonym">Anthias testudineus</name>
    <dbReference type="NCBI Taxonomy" id="64144"/>
    <lineage>
        <taxon>Eukaryota</taxon>
        <taxon>Metazoa</taxon>
        <taxon>Chordata</taxon>
        <taxon>Craniata</taxon>
        <taxon>Vertebrata</taxon>
        <taxon>Euteleostomi</taxon>
        <taxon>Actinopterygii</taxon>
        <taxon>Neopterygii</taxon>
        <taxon>Teleostei</taxon>
        <taxon>Neoteleostei</taxon>
        <taxon>Acanthomorphata</taxon>
        <taxon>Anabantaria</taxon>
        <taxon>Anabantiformes</taxon>
        <taxon>Anabantoidei</taxon>
        <taxon>Anabantidae</taxon>
        <taxon>Anabas</taxon>
    </lineage>
</organism>
<dbReference type="AlphaFoldDB" id="A0AAQ6IIQ7"/>
<dbReference type="InterPro" id="IPR022166">
    <property type="entry name" value="UBAP2/Lig"/>
</dbReference>
<evidence type="ECO:0000256" key="3">
    <source>
        <dbReference type="ARBA" id="ARBA00004496"/>
    </source>
</evidence>
<reference evidence="11" key="2">
    <citation type="submission" date="2025-08" db="UniProtKB">
        <authorList>
            <consortium name="Ensembl"/>
        </authorList>
    </citation>
    <scope>IDENTIFICATION</scope>
</reference>
<evidence type="ECO:0000256" key="7">
    <source>
        <dbReference type="ARBA" id="ARBA00022553"/>
    </source>
</evidence>
<feature type="compositionally biased region" description="Polar residues" evidence="9">
    <location>
        <begin position="721"/>
        <end position="731"/>
    </location>
</feature>
<evidence type="ECO:0000313" key="11">
    <source>
        <dbReference type="Ensembl" id="ENSATEP00000073428.1"/>
    </source>
</evidence>
<dbReference type="Ensembl" id="ENSATET00000075143.1">
    <property type="protein sequence ID" value="ENSATEP00000073428.1"/>
    <property type="gene ID" value="ENSATEG00000023685.3"/>
</dbReference>
<reference evidence="11 12" key="1">
    <citation type="submission" date="2021-04" db="EMBL/GenBank/DDBJ databases">
        <authorList>
            <consortium name="Wellcome Sanger Institute Data Sharing"/>
        </authorList>
    </citation>
    <scope>NUCLEOTIDE SEQUENCE [LARGE SCALE GENOMIC DNA]</scope>
</reference>
<dbReference type="Proteomes" id="UP000265040">
    <property type="component" value="Chromosome 5"/>
</dbReference>
<evidence type="ECO:0000256" key="2">
    <source>
        <dbReference type="ARBA" id="ARBA00004286"/>
    </source>
</evidence>
<feature type="region of interest" description="Disordered" evidence="9">
    <location>
        <begin position="839"/>
        <end position="884"/>
    </location>
</feature>
<evidence type="ECO:0000313" key="12">
    <source>
        <dbReference type="Proteomes" id="UP000265040"/>
    </source>
</evidence>
<dbReference type="PANTHER" id="PTHR16308">
    <property type="entry name" value="UBIQUITIN ASSOCIATED PROTEIN 2-LIKE/LINGERER"/>
    <property type="match status" value="1"/>
</dbReference>
<dbReference type="InterPro" id="IPR015940">
    <property type="entry name" value="UBA"/>
</dbReference>
<dbReference type="InterPro" id="IPR051833">
    <property type="entry name" value="TC-DDR_regulator"/>
</dbReference>
<feature type="region of interest" description="Disordered" evidence="9">
    <location>
        <begin position="96"/>
        <end position="171"/>
    </location>
</feature>
<keyword evidence="12" id="KW-1185">Reference proteome</keyword>
<feature type="compositionally biased region" description="Basic residues" evidence="9">
    <location>
        <begin position="137"/>
        <end position="149"/>
    </location>
</feature>
<dbReference type="GO" id="GO:0005737">
    <property type="term" value="C:cytoplasm"/>
    <property type="evidence" value="ECO:0007669"/>
    <property type="project" value="UniProtKB-SubCell"/>
</dbReference>
<dbReference type="SUPFAM" id="SSF46934">
    <property type="entry name" value="UBA-like"/>
    <property type="match status" value="1"/>
</dbReference>
<feature type="region of interest" description="Disordered" evidence="9">
    <location>
        <begin position="1"/>
        <end position="28"/>
    </location>
</feature>
<feature type="compositionally biased region" description="Polar residues" evidence="9">
    <location>
        <begin position="335"/>
        <end position="357"/>
    </location>
</feature>
<dbReference type="GO" id="GO:0005634">
    <property type="term" value="C:nucleus"/>
    <property type="evidence" value="ECO:0007669"/>
    <property type="project" value="UniProtKB-SubCell"/>
</dbReference>
<dbReference type="GO" id="GO:0061484">
    <property type="term" value="P:hematopoietic stem cell homeostasis"/>
    <property type="evidence" value="ECO:0007669"/>
    <property type="project" value="UniProtKB-ARBA"/>
</dbReference>
<feature type="region of interest" description="Disordered" evidence="9">
    <location>
        <begin position="598"/>
        <end position="653"/>
    </location>
</feature>
<evidence type="ECO:0000256" key="6">
    <source>
        <dbReference type="ARBA" id="ARBA00022490"/>
    </source>
</evidence>
<dbReference type="CDD" id="cd14277">
    <property type="entry name" value="UBA_UBP2_like"/>
    <property type="match status" value="1"/>
</dbReference>
<comment type="subcellular location">
    <subcellularLocation>
        <location evidence="2">Chromosome</location>
    </subcellularLocation>
    <subcellularLocation>
        <location evidence="3">Cytoplasm</location>
    </subcellularLocation>
    <subcellularLocation>
        <location evidence="1">Nucleus</location>
    </subcellularLocation>
</comment>
<evidence type="ECO:0000256" key="4">
    <source>
        <dbReference type="ARBA" id="ARBA00022454"/>
    </source>
</evidence>
<feature type="region of interest" description="Disordered" evidence="9">
    <location>
        <begin position="314"/>
        <end position="358"/>
    </location>
</feature>
<keyword evidence="8" id="KW-0539">Nucleus</keyword>
<feature type="region of interest" description="Disordered" evidence="9">
    <location>
        <begin position="229"/>
        <end position="270"/>
    </location>
</feature>
<feature type="compositionally biased region" description="Low complexity" evidence="9">
    <location>
        <begin position="627"/>
        <end position="650"/>
    </location>
</feature>
<feature type="compositionally biased region" description="Basic and acidic residues" evidence="9">
    <location>
        <begin position="107"/>
        <end position="132"/>
    </location>
</feature>
<dbReference type="Gene3D" id="1.10.8.10">
    <property type="entry name" value="DNA helicase RuvA subunit, C-terminal domain"/>
    <property type="match status" value="1"/>
</dbReference>
<reference evidence="11" key="3">
    <citation type="submission" date="2025-09" db="UniProtKB">
        <authorList>
            <consortium name="Ensembl"/>
        </authorList>
    </citation>
    <scope>IDENTIFICATION</scope>
</reference>
<feature type="compositionally biased region" description="Basic and acidic residues" evidence="9">
    <location>
        <begin position="8"/>
        <end position="17"/>
    </location>
</feature>
<feature type="region of interest" description="Disordered" evidence="9">
    <location>
        <begin position="381"/>
        <end position="427"/>
    </location>
</feature>
<keyword evidence="5" id="KW-0488">Methylation</keyword>
<protein>
    <recommendedName>
        <fullName evidence="10">UBA domain-containing protein</fullName>
    </recommendedName>
</protein>
<dbReference type="FunFam" id="1.10.8.10:FF:000004">
    <property type="entry name" value="ubiquitin-associated protein 2-like isoform X1"/>
    <property type="match status" value="1"/>
</dbReference>
<evidence type="ECO:0000259" key="10">
    <source>
        <dbReference type="SMART" id="SM00165"/>
    </source>
</evidence>
<feature type="region of interest" description="Disordered" evidence="9">
    <location>
        <begin position="464"/>
        <end position="485"/>
    </location>
</feature>
<dbReference type="Pfam" id="PF12478">
    <property type="entry name" value="UBAP2-Lig"/>
    <property type="match status" value="1"/>
</dbReference>
<feature type="region of interest" description="Disordered" evidence="9">
    <location>
        <begin position="689"/>
        <end position="732"/>
    </location>
</feature>
<accession>A0AAQ6IIQ7</accession>
<dbReference type="SMART" id="SM00165">
    <property type="entry name" value="UBA"/>
    <property type="match status" value="1"/>
</dbReference>